<protein>
    <submittedName>
        <fullName evidence="2">Uncharacterized protein</fullName>
    </submittedName>
</protein>
<sequence length="126" mass="14213">MHTICIITVTGMSVDFSHSFPSRSVFIFLFFCSLNLRNQFLIIFKSKCSKILKSSCVLSEGVEVSSKTRFSTALFNSSLYCDFILIALFILLSFIKPNAASNILVLMRVILIFFTLKINGKAIYCN</sequence>
<dbReference type="RefSeq" id="XP_024330806.1">
    <property type="nucleotide sequence ID" value="XM_024475245.1"/>
</dbReference>
<feature type="transmembrane region" description="Helical" evidence="1">
    <location>
        <begin position="73"/>
        <end position="95"/>
    </location>
</feature>
<evidence type="ECO:0000313" key="2">
    <source>
        <dbReference type="EMBL" id="KKO75064.1"/>
    </source>
</evidence>
<organism evidence="2 3">
    <name type="scientific">Vairimorpha ceranae</name>
    <dbReference type="NCBI Taxonomy" id="40302"/>
    <lineage>
        <taxon>Eukaryota</taxon>
        <taxon>Fungi</taxon>
        <taxon>Fungi incertae sedis</taxon>
        <taxon>Microsporidia</taxon>
        <taxon>Nosematidae</taxon>
        <taxon>Vairimorpha</taxon>
    </lineage>
</organism>
<keyword evidence="1" id="KW-1133">Transmembrane helix</keyword>
<name>A0A0F9ZBI6_9MICR</name>
<feature type="transmembrane region" description="Helical" evidence="1">
    <location>
        <begin position="101"/>
        <end position="120"/>
    </location>
</feature>
<dbReference type="AlphaFoldDB" id="A0A0F9ZBI6"/>
<dbReference type="VEuPathDB" id="MicrosporidiaDB:AAJ76_3400024900"/>
<dbReference type="Proteomes" id="UP000034350">
    <property type="component" value="Unassembled WGS sequence"/>
</dbReference>
<accession>A0A0F9ZBI6</accession>
<keyword evidence="1" id="KW-0472">Membrane</keyword>
<keyword evidence="1" id="KW-0812">Transmembrane</keyword>
<reference evidence="2 3" key="1">
    <citation type="journal article" date="2015" name="Environ. Microbiol.">
        <title>Genome analyses suggest the presence of polyploidy and recent human-driven expansions in eight global populations of the honeybee pathogen Nosema ceranae.</title>
        <authorList>
            <person name="Pelin A."/>
            <person name="Selman M."/>
            <person name="Aris-Brosou S."/>
            <person name="Farinelli L."/>
            <person name="Corradi N."/>
        </authorList>
    </citation>
    <scope>NUCLEOTIDE SEQUENCE [LARGE SCALE GENOMIC DNA]</scope>
    <source>
        <strain evidence="2 3">PA08 1199</strain>
    </source>
</reference>
<dbReference type="VEuPathDB" id="MicrosporidiaDB:NCER_100395"/>
<evidence type="ECO:0000256" key="1">
    <source>
        <dbReference type="SAM" id="Phobius"/>
    </source>
</evidence>
<dbReference type="EMBL" id="JPQZ01000034">
    <property type="protein sequence ID" value="KKO75064.1"/>
    <property type="molecule type" value="Genomic_DNA"/>
</dbReference>
<proteinExistence type="predicted"/>
<gene>
    <name evidence="2" type="ORF">AAJ76_3400024900</name>
</gene>
<comment type="caution">
    <text evidence="2">The sequence shown here is derived from an EMBL/GenBank/DDBJ whole genome shotgun (WGS) entry which is preliminary data.</text>
</comment>
<evidence type="ECO:0000313" key="3">
    <source>
        <dbReference type="Proteomes" id="UP000034350"/>
    </source>
</evidence>
<keyword evidence="3" id="KW-1185">Reference proteome</keyword>
<dbReference type="GeneID" id="36320180"/>